<evidence type="ECO:0000313" key="4">
    <source>
        <dbReference type="Proteomes" id="UP001652409"/>
    </source>
</evidence>
<protein>
    <submittedName>
        <fullName evidence="3">Ubiquitin</fullName>
    </submittedName>
</protein>
<proteinExistence type="predicted"/>
<dbReference type="RefSeq" id="WP_158422109.1">
    <property type="nucleotide sequence ID" value="NZ_JAOQJL010000027.1"/>
</dbReference>
<name>A0ABT2TVL2_9FIRM</name>
<comment type="caution">
    <text evidence="3">The sequence shown here is derived from an EMBL/GenBank/DDBJ whole genome shotgun (WGS) entry which is preliminary data.</text>
</comment>
<evidence type="ECO:0000256" key="1">
    <source>
        <dbReference type="SAM" id="MobiDB-lite"/>
    </source>
</evidence>
<evidence type="ECO:0000313" key="3">
    <source>
        <dbReference type="EMBL" id="MCU6766278.1"/>
    </source>
</evidence>
<feature type="region of interest" description="Disordered" evidence="1">
    <location>
        <begin position="44"/>
        <end position="76"/>
    </location>
</feature>
<keyword evidence="2" id="KW-0472">Membrane</keyword>
<dbReference type="CDD" id="cd14360">
    <property type="entry name" value="UBA_NAC_like_bac"/>
    <property type="match status" value="1"/>
</dbReference>
<evidence type="ECO:0000256" key="2">
    <source>
        <dbReference type="SAM" id="Phobius"/>
    </source>
</evidence>
<reference evidence="3 4" key="1">
    <citation type="journal article" date="2021" name="ISME Commun">
        <title>Automated analysis of genomic sequences facilitates high-throughput and comprehensive description of bacteria.</title>
        <authorList>
            <person name="Hitch T.C.A."/>
        </authorList>
    </citation>
    <scope>NUCLEOTIDE SEQUENCE [LARGE SCALE GENOMIC DNA]</scope>
    <source>
        <strain evidence="3 4">Sanger_23</strain>
    </source>
</reference>
<dbReference type="InterPro" id="IPR009060">
    <property type="entry name" value="UBA-like_sf"/>
</dbReference>
<dbReference type="SUPFAM" id="SSF46934">
    <property type="entry name" value="UBA-like"/>
    <property type="match status" value="1"/>
</dbReference>
<dbReference type="Proteomes" id="UP001652409">
    <property type="component" value="Unassembled WGS sequence"/>
</dbReference>
<feature type="transmembrane region" description="Helical" evidence="2">
    <location>
        <begin position="115"/>
        <end position="139"/>
    </location>
</feature>
<dbReference type="Gene3D" id="1.10.8.10">
    <property type="entry name" value="DNA helicase RuvA subunit, C-terminal domain"/>
    <property type="match status" value="1"/>
</dbReference>
<sequence>MDQLEKVDKLRERANVSYEEAKEALEASNWDLLDAMVYLEKHGKAEPPEQETASSASQETPQYVSVKEKVEEQEKESSEGLLTKLAKICKVLFRMSKENSFCVNRHDKELIRIPAWVLILALLFAWKIVLPAVVIALFFDCRYSFSGKDDLSPANKAMDKASEFAGKVKSEFESR</sequence>
<keyword evidence="2" id="KW-0812">Transmembrane</keyword>
<feature type="compositionally biased region" description="Polar residues" evidence="1">
    <location>
        <begin position="51"/>
        <end position="63"/>
    </location>
</feature>
<keyword evidence="2" id="KW-1133">Transmembrane helix</keyword>
<feature type="compositionally biased region" description="Basic and acidic residues" evidence="1">
    <location>
        <begin position="66"/>
        <end position="76"/>
    </location>
</feature>
<dbReference type="EMBL" id="JAOQJL010000027">
    <property type="protein sequence ID" value="MCU6766278.1"/>
    <property type="molecule type" value="Genomic_DNA"/>
</dbReference>
<organism evidence="3 4">
    <name type="scientific">Blautia ammoniilytica</name>
    <dbReference type="NCBI Taxonomy" id="2981782"/>
    <lineage>
        <taxon>Bacteria</taxon>
        <taxon>Bacillati</taxon>
        <taxon>Bacillota</taxon>
        <taxon>Clostridia</taxon>
        <taxon>Lachnospirales</taxon>
        <taxon>Lachnospiraceae</taxon>
        <taxon>Blautia</taxon>
    </lineage>
</organism>
<gene>
    <name evidence="3" type="ORF">OCV61_12770</name>
</gene>
<accession>A0ABT2TVL2</accession>
<keyword evidence="4" id="KW-1185">Reference proteome</keyword>